<reference evidence="2 3" key="1">
    <citation type="submission" date="2018-03" db="EMBL/GenBank/DDBJ databases">
        <title>Bacteriophage NCPPB3778 and a type I-E CRISPR drive the evolution of the US Biological Select Agent, Rathayibacter toxicus.</title>
        <authorList>
            <person name="Davis E.W.II."/>
            <person name="Tabima J.F."/>
            <person name="Weisberg A.J."/>
            <person name="Dantas Lopes L."/>
            <person name="Wiseman M.S."/>
            <person name="Wiseman M.S."/>
            <person name="Pupko T."/>
            <person name="Belcher M.S."/>
            <person name="Sechler A.J."/>
            <person name="Tancos M.A."/>
            <person name="Schroeder B.K."/>
            <person name="Murray T.D."/>
            <person name="Luster D.G."/>
            <person name="Schneider W.L."/>
            <person name="Rogers E."/>
            <person name="Andreote F.D."/>
            <person name="Grunwald N.J."/>
            <person name="Putnam M.L."/>
            <person name="Chang J.H."/>
        </authorList>
    </citation>
    <scope>NUCLEOTIDE SEQUENCE [LARGE SCALE GENOMIC DNA]</scope>
    <source>
        <strain evidence="2 3">NCCPB 2253</strain>
    </source>
</reference>
<protein>
    <submittedName>
        <fullName evidence="2">DUF2236 domain-containing protein</fullName>
    </submittedName>
</protein>
<evidence type="ECO:0000313" key="2">
    <source>
        <dbReference type="EMBL" id="AZZ55997.1"/>
    </source>
</evidence>
<proteinExistence type="predicted"/>
<sequence length="258" mass="29256">MPFARPSRSRSRPDVFREGIFLLAGARAILLQIAHPAVGQGVADHSDFVDRAVNRLHGTLSYLYVLHYGTPEDVRAVRRRVNRAHVPVHGPGYTAFDPELQRWVAATLTQSMLQLYEGAFGALDPEEADDIVRRSVVVGTALQMPEELWPETRAAFDTYWEAQLARLEVTPQARRVAHDLLGASIAAWYLRPFGPYLRLLTAGLLPAPLRAPFGFCWDDRQERRFARTLRRTFAVYRLLPAVVRTAPSRYYLARVHRG</sequence>
<dbReference type="RefSeq" id="WP_104354343.1">
    <property type="nucleotide sequence ID" value="NZ_CP028130.1"/>
</dbReference>
<gene>
    <name evidence="2" type="ORF">C7V51_08995</name>
</gene>
<organism evidence="2 3">
    <name type="scientific">Rathayibacter iranicus</name>
    <dbReference type="NCBI Taxonomy" id="59737"/>
    <lineage>
        <taxon>Bacteria</taxon>
        <taxon>Bacillati</taxon>
        <taxon>Actinomycetota</taxon>
        <taxon>Actinomycetes</taxon>
        <taxon>Micrococcales</taxon>
        <taxon>Microbacteriaceae</taxon>
        <taxon>Rathayibacter</taxon>
    </lineage>
</organism>
<dbReference type="PANTHER" id="PTHR36151">
    <property type="entry name" value="BLR2777 PROTEIN"/>
    <property type="match status" value="1"/>
</dbReference>
<dbReference type="Proteomes" id="UP000283946">
    <property type="component" value="Chromosome"/>
</dbReference>
<accession>A0AAD1AD18</accession>
<evidence type="ECO:0000313" key="3">
    <source>
        <dbReference type="Proteomes" id="UP000283946"/>
    </source>
</evidence>
<feature type="domain" description="ER-bound oxygenase mpaB/mpaB'/Rubber oxygenase catalytic" evidence="1">
    <location>
        <begin position="18"/>
        <end position="230"/>
    </location>
</feature>
<dbReference type="PANTHER" id="PTHR36151:SF3">
    <property type="entry name" value="ER-BOUND OXYGENASE MPAB_MPAB'_RUBBER OXYGENASE CATALYTIC DOMAIN-CONTAINING PROTEIN"/>
    <property type="match status" value="1"/>
</dbReference>
<dbReference type="KEGG" id="ria:C7V51_08995"/>
<dbReference type="EMBL" id="CP028130">
    <property type="protein sequence ID" value="AZZ55997.1"/>
    <property type="molecule type" value="Genomic_DNA"/>
</dbReference>
<dbReference type="AlphaFoldDB" id="A0AAD1AD18"/>
<dbReference type="InterPro" id="IPR018713">
    <property type="entry name" value="MPAB/Lcp_cat_dom"/>
</dbReference>
<evidence type="ECO:0000259" key="1">
    <source>
        <dbReference type="Pfam" id="PF09995"/>
    </source>
</evidence>
<name>A0AAD1AD18_9MICO</name>
<dbReference type="Pfam" id="PF09995">
    <property type="entry name" value="MPAB_Lcp_cat"/>
    <property type="match status" value="1"/>
</dbReference>
<dbReference type="GO" id="GO:0016491">
    <property type="term" value="F:oxidoreductase activity"/>
    <property type="evidence" value="ECO:0007669"/>
    <property type="project" value="InterPro"/>
</dbReference>